<organism evidence="3 4">
    <name type="scientific">Nyssa sinensis</name>
    <dbReference type="NCBI Taxonomy" id="561372"/>
    <lineage>
        <taxon>Eukaryota</taxon>
        <taxon>Viridiplantae</taxon>
        <taxon>Streptophyta</taxon>
        <taxon>Embryophyta</taxon>
        <taxon>Tracheophyta</taxon>
        <taxon>Spermatophyta</taxon>
        <taxon>Magnoliopsida</taxon>
        <taxon>eudicotyledons</taxon>
        <taxon>Gunneridae</taxon>
        <taxon>Pentapetalae</taxon>
        <taxon>asterids</taxon>
        <taxon>Cornales</taxon>
        <taxon>Nyssaceae</taxon>
        <taxon>Nyssa</taxon>
    </lineage>
</organism>
<evidence type="ECO:0000256" key="1">
    <source>
        <dbReference type="PROSITE-ProRule" id="PRU00023"/>
    </source>
</evidence>
<dbReference type="PROSITE" id="PS50297">
    <property type="entry name" value="ANK_REP_REGION"/>
    <property type="match status" value="1"/>
</dbReference>
<keyword evidence="4" id="KW-1185">Reference proteome</keyword>
<dbReference type="InterPro" id="IPR002110">
    <property type="entry name" value="Ankyrin_rpt"/>
</dbReference>
<dbReference type="AlphaFoldDB" id="A0A5J5ADY3"/>
<dbReference type="SUPFAM" id="SSF48403">
    <property type="entry name" value="Ankyrin repeat"/>
    <property type="match status" value="1"/>
</dbReference>
<reference evidence="3 4" key="1">
    <citation type="submission" date="2019-09" db="EMBL/GenBank/DDBJ databases">
        <title>A chromosome-level genome assembly of the Chinese tupelo Nyssa sinensis.</title>
        <authorList>
            <person name="Yang X."/>
            <person name="Kang M."/>
            <person name="Yang Y."/>
            <person name="Xiong H."/>
            <person name="Wang M."/>
            <person name="Zhang Z."/>
            <person name="Wang Z."/>
            <person name="Wu H."/>
            <person name="Ma T."/>
            <person name="Liu J."/>
            <person name="Xi Z."/>
        </authorList>
    </citation>
    <scope>NUCLEOTIDE SEQUENCE [LARGE SCALE GENOMIC DNA]</scope>
    <source>
        <strain evidence="3">J267</strain>
        <tissue evidence="3">Leaf</tissue>
    </source>
</reference>
<dbReference type="PANTHER" id="PTHR37610">
    <property type="entry name" value="CCHC-TYPE DOMAIN-CONTAINING PROTEIN"/>
    <property type="match status" value="1"/>
</dbReference>
<feature type="repeat" description="ANK" evidence="1">
    <location>
        <begin position="375"/>
        <end position="407"/>
    </location>
</feature>
<sequence>MAPSSEESTISSPYILHPSDSPSLILISGHLTSDNFSKWQRALRRALNAKNKVCFVDGTLKPPANNSPDYAQWSRTKDMVLTWILNTTTPSLANSLDYHDDPQDVWLDLESRFCHGNNARLFHLKREISNLHQNQLSILDYYNSIKQLWNELGNLQPTTDAHTLEKRAEDEHVFQFLLGLNDSFAALRTQILATDPLPPLNKFFSILFQEEKQRLLNVTRPSSESLSLAARFTTSAKQPIKCSECGKDGHPRHRCWRIIGYPPGREPRHQNPKPSLLGKPPTAAHFAGATASPIPGLSPANYQQLMNLLQPQSFEPPPTIDQFVGAHGGLSRALNDAVYILNTMALHMGARQGHLEAKIFLLELESSLATIAKLNGKTALHSAARNCHVVVVRVLLRKEPRIATRNPKRQGSECG</sequence>
<evidence type="ECO:0000313" key="3">
    <source>
        <dbReference type="EMBL" id="KAA8528388.1"/>
    </source>
</evidence>
<dbReference type="PROSITE" id="PS50088">
    <property type="entry name" value="ANK_REPEAT"/>
    <property type="match status" value="1"/>
</dbReference>
<dbReference type="Proteomes" id="UP000325577">
    <property type="component" value="Linkage Group LG21"/>
</dbReference>
<evidence type="ECO:0000313" key="4">
    <source>
        <dbReference type="Proteomes" id="UP000325577"/>
    </source>
</evidence>
<dbReference type="Gene3D" id="1.25.40.20">
    <property type="entry name" value="Ankyrin repeat-containing domain"/>
    <property type="match status" value="1"/>
</dbReference>
<gene>
    <name evidence="3" type="ORF">F0562_035743</name>
</gene>
<keyword evidence="1" id="KW-0040">ANK repeat</keyword>
<dbReference type="InterPro" id="IPR036770">
    <property type="entry name" value="Ankyrin_rpt-contain_sf"/>
</dbReference>
<accession>A0A5J5ADY3</accession>
<dbReference type="PANTHER" id="PTHR37610:SF100">
    <property type="entry name" value="COPIA-LIKE POLYPROTEIN_RETROTRANSPOSON"/>
    <property type="match status" value="1"/>
</dbReference>
<name>A0A5J5ADY3_9ASTE</name>
<dbReference type="EMBL" id="CM018045">
    <property type="protein sequence ID" value="KAA8528388.1"/>
    <property type="molecule type" value="Genomic_DNA"/>
</dbReference>
<feature type="domain" description="Retrotransposon Copia-like N-terminal" evidence="2">
    <location>
        <begin position="17"/>
        <end position="64"/>
    </location>
</feature>
<dbReference type="InterPro" id="IPR029472">
    <property type="entry name" value="Copia-like_N"/>
</dbReference>
<dbReference type="Pfam" id="PF12796">
    <property type="entry name" value="Ank_2"/>
    <property type="match status" value="1"/>
</dbReference>
<protein>
    <recommendedName>
        <fullName evidence="2">Retrotransposon Copia-like N-terminal domain-containing protein</fullName>
    </recommendedName>
</protein>
<evidence type="ECO:0000259" key="2">
    <source>
        <dbReference type="Pfam" id="PF14244"/>
    </source>
</evidence>
<dbReference type="OrthoDB" id="5544992at2759"/>
<dbReference type="Pfam" id="PF14244">
    <property type="entry name" value="Retrotran_gag_3"/>
    <property type="match status" value="1"/>
</dbReference>
<proteinExistence type="predicted"/>